<proteinExistence type="predicted"/>
<sequence>MMGMFLMVWFLTSLRSLQDDSLSRYPYEELRFARYNKQIKVTQTTLKILVLFVAIYLSQKIEY</sequence>
<keyword evidence="2" id="KW-1185">Reference proteome</keyword>
<comment type="caution">
    <text evidence="1">The sequence shown here is derived from an EMBL/GenBank/DDBJ whole genome shotgun (WGS) entry which is preliminary data.</text>
</comment>
<evidence type="ECO:0000313" key="2">
    <source>
        <dbReference type="Proteomes" id="UP000789803"/>
    </source>
</evidence>
<evidence type="ECO:0000313" key="1">
    <source>
        <dbReference type="EMBL" id="CAD7287830.1"/>
    </source>
</evidence>
<organism evidence="1 2">
    <name type="scientific">Campylobacter majalis</name>
    <dbReference type="NCBI Taxonomy" id="2790656"/>
    <lineage>
        <taxon>Bacteria</taxon>
        <taxon>Pseudomonadati</taxon>
        <taxon>Campylobacterota</taxon>
        <taxon>Epsilonproteobacteria</taxon>
        <taxon>Campylobacterales</taxon>
        <taxon>Campylobacteraceae</taxon>
        <taxon>Campylobacter</taxon>
    </lineage>
</organism>
<reference evidence="1 2" key="1">
    <citation type="submission" date="2020-11" db="EMBL/GenBank/DDBJ databases">
        <authorList>
            <person name="Peeters C."/>
        </authorList>
    </citation>
    <scope>NUCLEOTIDE SEQUENCE [LARGE SCALE GENOMIC DNA]</scope>
    <source>
        <strain evidence="1 2">LMG 7974</strain>
    </source>
</reference>
<dbReference type="RefSeq" id="WP_229932529.1">
    <property type="nucleotide sequence ID" value="NZ_CAJHOF010000005.1"/>
</dbReference>
<dbReference type="EMBL" id="CAJHOF010000005">
    <property type="protein sequence ID" value="CAD7287830.1"/>
    <property type="molecule type" value="Genomic_DNA"/>
</dbReference>
<name>A0ABM8Q4U7_9BACT</name>
<dbReference type="Proteomes" id="UP000789803">
    <property type="component" value="Unassembled WGS sequence"/>
</dbReference>
<accession>A0ABM8Q4U7</accession>
<gene>
    <name evidence="1" type="ORF">LMG7974_00718</name>
</gene>
<protein>
    <submittedName>
        <fullName evidence="1">Uncharacterized protein</fullName>
    </submittedName>
</protein>